<dbReference type="AlphaFoldDB" id="Z9JWI5"/>
<keyword evidence="6" id="KW-0472">Membrane</keyword>
<dbReference type="HOGENOM" id="CLU_024057_1_1_11"/>
<evidence type="ECO:0008006" key="9">
    <source>
        <dbReference type="Google" id="ProtNLM"/>
    </source>
</evidence>
<dbReference type="PATRIC" id="fig|396014.3.peg.684"/>
<comment type="similarity">
    <text evidence="2">Belongs to the RmuC family.</text>
</comment>
<dbReference type="InterPro" id="IPR003798">
    <property type="entry name" value="DNA_recombination_RmuC"/>
</dbReference>
<reference evidence="7 8" key="1">
    <citation type="submission" date="2014-02" db="EMBL/GenBank/DDBJ databases">
        <title>Genome sequence of Brachybacterium phenoliresistens strain W13A50.</title>
        <authorList>
            <person name="Wang X."/>
        </authorList>
    </citation>
    <scope>NUCLEOTIDE SEQUENCE [LARGE SCALE GENOMIC DNA]</scope>
    <source>
        <strain evidence="7 8">W13A50</strain>
    </source>
</reference>
<proteinExistence type="inferred from homology"/>
<keyword evidence="4" id="KW-0233">DNA recombination</keyword>
<keyword evidence="6" id="KW-1133">Transmembrane helix</keyword>
<keyword evidence="3" id="KW-0175">Coiled coil</keyword>
<dbReference type="GO" id="GO:0006310">
    <property type="term" value="P:DNA recombination"/>
    <property type="evidence" value="ECO:0007669"/>
    <property type="project" value="UniProtKB-KW"/>
</dbReference>
<dbReference type="eggNOG" id="COG1322">
    <property type="taxonomic scope" value="Bacteria"/>
</dbReference>
<comment type="function">
    <text evidence="1">Involved in DNA recombination.</text>
</comment>
<dbReference type="STRING" id="396014.BF93_10865"/>
<keyword evidence="8" id="KW-1185">Reference proteome</keyword>
<dbReference type="Pfam" id="PF02646">
    <property type="entry name" value="RmuC"/>
    <property type="match status" value="1"/>
</dbReference>
<dbReference type="PANTHER" id="PTHR30563:SF0">
    <property type="entry name" value="DNA RECOMBINATION PROTEIN RMUC"/>
    <property type="match status" value="1"/>
</dbReference>
<protein>
    <recommendedName>
        <fullName evidence="9">DNA recombination protein RmuC</fullName>
    </recommendedName>
</protein>
<evidence type="ECO:0000256" key="2">
    <source>
        <dbReference type="ARBA" id="ARBA00009840"/>
    </source>
</evidence>
<dbReference type="EMBL" id="JDYK01000003">
    <property type="protein sequence ID" value="EWS82137.1"/>
    <property type="molecule type" value="Genomic_DNA"/>
</dbReference>
<evidence type="ECO:0000313" key="7">
    <source>
        <dbReference type="EMBL" id="EWS82137.1"/>
    </source>
</evidence>
<keyword evidence="6" id="KW-0812">Transmembrane</keyword>
<evidence type="ECO:0000256" key="1">
    <source>
        <dbReference type="ARBA" id="ARBA00003416"/>
    </source>
</evidence>
<sequence>MDPTVSLLIGLLLGAVLGAALTVLLLRRRPETPSAAQPRASEELLDLADERFARDAARRDAAEAAREAELQRTLSPIVESLGQLERAMHRTEHARVQADGALQQHLQDLARRAHELDQGTSALTAALRAPTSRGRWGEVQLRRIVEAAGMVEHVDFSEQLAGQRVSGGAAQRPDLVVHLAGDRHVVIDAKAPMDAYLDAVEETDQRRARTRRQAHAKALRHHVDRLGQKAYWAGLGDTPEFTVLFVPSDGVLAAALESDPGLLEHAFSQEVVVASPATLVALLRTVAHTWRTDALNRDARAVLDTGRELHHRLGTMTSHLAKLGRSLDGAVASFNETVGSLQSRVMVTARRFEEMELTAGRLEDVDQLTRRSRALDEAEIAELSRGRSAGDGETGRRGSQDDRQGRAAG</sequence>
<evidence type="ECO:0000256" key="3">
    <source>
        <dbReference type="ARBA" id="ARBA00023054"/>
    </source>
</evidence>
<comment type="caution">
    <text evidence="7">The sequence shown here is derived from an EMBL/GenBank/DDBJ whole genome shotgun (WGS) entry which is preliminary data.</text>
</comment>
<evidence type="ECO:0000313" key="8">
    <source>
        <dbReference type="Proteomes" id="UP000023067"/>
    </source>
</evidence>
<evidence type="ECO:0000256" key="6">
    <source>
        <dbReference type="SAM" id="Phobius"/>
    </source>
</evidence>
<dbReference type="PANTHER" id="PTHR30563">
    <property type="entry name" value="DNA RECOMBINATION PROTEIN RMUC"/>
    <property type="match status" value="1"/>
</dbReference>
<dbReference type="Proteomes" id="UP000023067">
    <property type="component" value="Unassembled WGS sequence"/>
</dbReference>
<gene>
    <name evidence="7" type="ORF">BF93_10865</name>
</gene>
<feature type="transmembrane region" description="Helical" evidence="6">
    <location>
        <begin position="6"/>
        <end position="26"/>
    </location>
</feature>
<dbReference type="OrthoDB" id="370725at2"/>
<evidence type="ECO:0000256" key="5">
    <source>
        <dbReference type="SAM" id="MobiDB-lite"/>
    </source>
</evidence>
<feature type="region of interest" description="Disordered" evidence="5">
    <location>
        <begin position="379"/>
        <end position="409"/>
    </location>
</feature>
<accession>Z9JWI5</accession>
<evidence type="ECO:0000256" key="4">
    <source>
        <dbReference type="ARBA" id="ARBA00023172"/>
    </source>
</evidence>
<name>Z9JWI5_9MICO</name>
<organism evidence="7 8">
    <name type="scientific">Brachybacterium phenoliresistens</name>
    <dbReference type="NCBI Taxonomy" id="396014"/>
    <lineage>
        <taxon>Bacteria</taxon>
        <taxon>Bacillati</taxon>
        <taxon>Actinomycetota</taxon>
        <taxon>Actinomycetes</taxon>
        <taxon>Micrococcales</taxon>
        <taxon>Dermabacteraceae</taxon>
        <taxon>Brachybacterium</taxon>
    </lineage>
</organism>